<dbReference type="GeneID" id="54566415"/>
<accession>A0A6A6CH87</accession>
<dbReference type="EMBL" id="ML993601">
    <property type="protein sequence ID" value="KAF2165049.1"/>
    <property type="molecule type" value="Genomic_DNA"/>
</dbReference>
<dbReference type="OrthoDB" id="3646341at2759"/>
<evidence type="ECO:0000256" key="1">
    <source>
        <dbReference type="SAM" id="MobiDB-lite"/>
    </source>
</evidence>
<sequence length="239" mass="25193">MKFSNTAYLLAALSAATQVLADDGDLEPTPVLREFVLPEAGQVDLVDLYGNHLDLRQATDINQGATQAATQAPAVTTFMMNKAVGATVTYAAWVYTQTFAEVPDQLPTPIAGKIGLGNLVKQGNGKRDAQPAAGSPVVLAQEQVGVTFWQQPMKRVTERVIIPVTATEASSTGEPPAVTPNGSPAWSPPYVWNTMMGNQTNATMTGTASGTATAGTARSIFPSQMNPAQHLPPYDDYGT</sequence>
<reference evidence="3" key="1">
    <citation type="journal article" date="2020" name="Stud. Mycol.">
        <title>101 Dothideomycetes genomes: a test case for predicting lifestyles and emergence of pathogens.</title>
        <authorList>
            <person name="Haridas S."/>
            <person name="Albert R."/>
            <person name="Binder M."/>
            <person name="Bloem J."/>
            <person name="Labutti K."/>
            <person name="Salamov A."/>
            <person name="Andreopoulos B."/>
            <person name="Baker S."/>
            <person name="Barry K."/>
            <person name="Bills G."/>
            <person name="Bluhm B."/>
            <person name="Cannon C."/>
            <person name="Castanera R."/>
            <person name="Culley D."/>
            <person name="Daum C."/>
            <person name="Ezra D."/>
            <person name="Gonzalez J."/>
            <person name="Henrissat B."/>
            <person name="Kuo A."/>
            <person name="Liang C."/>
            <person name="Lipzen A."/>
            <person name="Lutzoni F."/>
            <person name="Magnuson J."/>
            <person name="Mondo S."/>
            <person name="Nolan M."/>
            <person name="Ohm R."/>
            <person name="Pangilinan J."/>
            <person name="Park H.-J."/>
            <person name="Ramirez L."/>
            <person name="Alfaro M."/>
            <person name="Sun H."/>
            <person name="Tritt A."/>
            <person name="Yoshinaga Y."/>
            <person name="Zwiers L.-H."/>
            <person name="Turgeon B."/>
            <person name="Goodwin S."/>
            <person name="Spatafora J."/>
            <person name="Crous P."/>
            <person name="Grigoriev I."/>
        </authorList>
    </citation>
    <scope>NUCLEOTIDE SEQUENCE</scope>
    <source>
        <strain evidence="3">ATCC 36951</strain>
    </source>
</reference>
<keyword evidence="4" id="KW-1185">Reference proteome</keyword>
<evidence type="ECO:0000313" key="4">
    <source>
        <dbReference type="Proteomes" id="UP000799537"/>
    </source>
</evidence>
<evidence type="ECO:0000313" key="3">
    <source>
        <dbReference type="EMBL" id="KAF2165049.1"/>
    </source>
</evidence>
<gene>
    <name evidence="3" type="ORF">M409DRAFT_55951</name>
</gene>
<protein>
    <submittedName>
        <fullName evidence="3">Uncharacterized protein</fullName>
    </submittedName>
</protein>
<proteinExistence type="predicted"/>
<dbReference type="AlphaFoldDB" id="A0A6A6CH87"/>
<dbReference type="Proteomes" id="UP000799537">
    <property type="component" value="Unassembled WGS sequence"/>
</dbReference>
<name>A0A6A6CH87_ZASCE</name>
<dbReference type="RefSeq" id="XP_033665938.1">
    <property type="nucleotide sequence ID" value="XM_033813143.1"/>
</dbReference>
<feature type="signal peptide" evidence="2">
    <location>
        <begin position="1"/>
        <end position="21"/>
    </location>
</feature>
<feature type="chain" id="PRO_5025539170" evidence="2">
    <location>
        <begin position="22"/>
        <end position="239"/>
    </location>
</feature>
<organism evidence="3 4">
    <name type="scientific">Zasmidium cellare ATCC 36951</name>
    <dbReference type="NCBI Taxonomy" id="1080233"/>
    <lineage>
        <taxon>Eukaryota</taxon>
        <taxon>Fungi</taxon>
        <taxon>Dikarya</taxon>
        <taxon>Ascomycota</taxon>
        <taxon>Pezizomycotina</taxon>
        <taxon>Dothideomycetes</taxon>
        <taxon>Dothideomycetidae</taxon>
        <taxon>Mycosphaerellales</taxon>
        <taxon>Mycosphaerellaceae</taxon>
        <taxon>Zasmidium</taxon>
    </lineage>
</organism>
<keyword evidence="2" id="KW-0732">Signal</keyword>
<evidence type="ECO:0000256" key="2">
    <source>
        <dbReference type="SAM" id="SignalP"/>
    </source>
</evidence>
<feature type="region of interest" description="Disordered" evidence="1">
    <location>
        <begin position="220"/>
        <end position="239"/>
    </location>
</feature>